<organism evidence="1 2">
    <name type="scientific">Avena sativa</name>
    <name type="common">Oat</name>
    <dbReference type="NCBI Taxonomy" id="4498"/>
    <lineage>
        <taxon>Eukaryota</taxon>
        <taxon>Viridiplantae</taxon>
        <taxon>Streptophyta</taxon>
        <taxon>Embryophyta</taxon>
        <taxon>Tracheophyta</taxon>
        <taxon>Spermatophyta</taxon>
        <taxon>Magnoliopsida</taxon>
        <taxon>Liliopsida</taxon>
        <taxon>Poales</taxon>
        <taxon>Poaceae</taxon>
        <taxon>BOP clade</taxon>
        <taxon>Pooideae</taxon>
        <taxon>Poodae</taxon>
        <taxon>Poeae</taxon>
        <taxon>Poeae Chloroplast Group 1 (Aveneae type)</taxon>
        <taxon>Aveninae</taxon>
        <taxon>Avena</taxon>
    </lineage>
</organism>
<accession>A0ACD5YDB3</accession>
<proteinExistence type="predicted"/>
<sequence length="395" mass="40621">MATRTTPAMSCPGYILLLAAAAALLAVAAAAGDPATKIGICHGHVGSNLPAPEAAAALLKQNGITKARLFLPDPAVLPAFAAAGIDLTVGVPNENLTYLSSSGPDGALQWLRASGLATNPVASRLRSLVVGNEVLYNNQFYAPHLVPAMRNLHAALAALGMDGAVRVSSAHASSVLATVSTASVAEYFPTTPTRKFRRDDTHVSDNFPRDALTSYPPSAGAFDGSVLEVLRPMLRFLADTGAPFMLNAYPFISHASDPANVSLAYALSSSSSGAAAATVVQDGVLAYTGLFDATVDAAAAALEREGFGGVAVAVTETGWPTAGHPAATPENAAVYNGGVAERAARGAGTPRRPGTPVEVFLFDLYDEDGKPGAEIERHFGIFRADGTKAYDISFA</sequence>
<dbReference type="EnsemblPlants" id="AVESA.00010b.r2.5DG0952920.1">
    <property type="protein sequence ID" value="AVESA.00010b.r2.5DG0952920.1.CDS"/>
    <property type="gene ID" value="AVESA.00010b.r2.5DG0952920"/>
</dbReference>
<evidence type="ECO:0000313" key="2">
    <source>
        <dbReference type="Proteomes" id="UP001732700"/>
    </source>
</evidence>
<dbReference type="Proteomes" id="UP001732700">
    <property type="component" value="Chromosome 5D"/>
</dbReference>
<reference evidence="1" key="2">
    <citation type="submission" date="2025-09" db="UniProtKB">
        <authorList>
            <consortium name="EnsemblPlants"/>
        </authorList>
    </citation>
    <scope>IDENTIFICATION</scope>
</reference>
<evidence type="ECO:0000313" key="1">
    <source>
        <dbReference type="EnsemblPlants" id="AVESA.00010b.r2.5DG0952920.1.CDS"/>
    </source>
</evidence>
<protein>
    <submittedName>
        <fullName evidence="1">Uncharacterized protein</fullName>
    </submittedName>
</protein>
<name>A0ACD5YDB3_AVESA</name>
<keyword evidence="2" id="KW-1185">Reference proteome</keyword>
<reference evidence="1" key="1">
    <citation type="submission" date="2021-05" db="EMBL/GenBank/DDBJ databases">
        <authorList>
            <person name="Scholz U."/>
            <person name="Mascher M."/>
            <person name="Fiebig A."/>
        </authorList>
    </citation>
    <scope>NUCLEOTIDE SEQUENCE [LARGE SCALE GENOMIC DNA]</scope>
</reference>